<dbReference type="EMBL" id="FOEE01000025">
    <property type="protein sequence ID" value="SEP29551.1"/>
    <property type="molecule type" value="Genomic_DNA"/>
</dbReference>
<reference evidence="2" key="1">
    <citation type="submission" date="2016-10" db="EMBL/GenBank/DDBJ databases">
        <authorList>
            <person name="Varghese N."/>
            <person name="Submissions S."/>
        </authorList>
    </citation>
    <scope>NUCLEOTIDE SEQUENCE [LARGE SCALE GENOMIC DNA]</scope>
    <source>
        <strain evidence="2">DSM 45413</strain>
    </source>
</reference>
<protein>
    <recommendedName>
        <fullName evidence="3">Cytotoxic translational repressor of toxin-antitoxin stability system</fullName>
    </recommendedName>
</protein>
<evidence type="ECO:0000313" key="1">
    <source>
        <dbReference type="EMBL" id="SEP29551.1"/>
    </source>
</evidence>
<evidence type="ECO:0000313" key="2">
    <source>
        <dbReference type="Proteomes" id="UP000198960"/>
    </source>
</evidence>
<dbReference type="OrthoDB" id="3382403at2"/>
<dbReference type="AlphaFoldDB" id="A0A1H8WPH2"/>
<organism evidence="1 2">
    <name type="scientific">Trujillonella endophytica</name>
    <dbReference type="NCBI Taxonomy" id="673521"/>
    <lineage>
        <taxon>Bacteria</taxon>
        <taxon>Bacillati</taxon>
        <taxon>Actinomycetota</taxon>
        <taxon>Actinomycetes</taxon>
        <taxon>Geodermatophilales</taxon>
        <taxon>Geodermatophilaceae</taxon>
        <taxon>Trujillonella</taxon>
    </lineage>
</organism>
<sequence>MSGAASRRDHDRFCKTEGWDEVRNARGGKVEHHITYELPLSDSRVLRTRISRPADNSSYGPSLWTRILKDQLDVTEAEFWACVRDKQLPDRGTASTKLPEQALPASLVHQLINLAGIPEDEVAGMSLERAVEVMTALWSQPKE</sequence>
<name>A0A1H8WPH2_9ACTN</name>
<gene>
    <name evidence="1" type="ORF">SAMN05660991_04609</name>
</gene>
<evidence type="ECO:0008006" key="3">
    <source>
        <dbReference type="Google" id="ProtNLM"/>
    </source>
</evidence>
<dbReference type="RefSeq" id="WP_091949572.1">
    <property type="nucleotide sequence ID" value="NZ_FOEE01000025.1"/>
</dbReference>
<dbReference type="Proteomes" id="UP000198960">
    <property type="component" value="Unassembled WGS sequence"/>
</dbReference>
<proteinExistence type="predicted"/>
<dbReference type="STRING" id="673521.SAMN05660991_04609"/>
<accession>A0A1H8WPH2</accession>
<keyword evidence="2" id="KW-1185">Reference proteome</keyword>